<dbReference type="Proteomes" id="UP000441336">
    <property type="component" value="Unassembled WGS sequence"/>
</dbReference>
<evidence type="ECO:0000313" key="2">
    <source>
        <dbReference type="EMBL" id="MVN78904.1"/>
    </source>
</evidence>
<sequence>MAKPERKPDPNFEPDYDVADIDYDDTVQASHDEVSDPVAEAGGSEASAKKSPSLIAWGFFGSEWPPLFKLLSAYNKWRLR</sequence>
<evidence type="ECO:0000313" key="3">
    <source>
        <dbReference type="Proteomes" id="UP000441336"/>
    </source>
</evidence>
<organism evidence="2 3">
    <name type="scientific">Hymenobacter ginkgonis</name>
    <dbReference type="NCBI Taxonomy" id="2682976"/>
    <lineage>
        <taxon>Bacteria</taxon>
        <taxon>Pseudomonadati</taxon>
        <taxon>Bacteroidota</taxon>
        <taxon>Cytophagia</taxon>
        <taxon>Cytophagales</taxon>
        <taxon>Hymenobacteraceae</taxon>
        <taxon>Hymenobacter</taxon>
    </lineage>
</organism>
<dbReference type="EMBL" id="WQKZ01000008">
    <property type="protein sequence ID" value="MVN78904.1"/>
    <property type="molecule type" value="Genomic_DNA"/>
</dbReference>
<proteinExistence type="predicted"/>
<accession>A0A7K1TKF7</accession>
<dbReference type="RefSeq" id="WP_157569505.1">
    <property type="nucleotide sequence ID" value="NZ_WQKZ01000008.1"/>
</dbReference>
<feature type="region of interest" description="Disordered" evidence="1">
    <location>
        <begin position="28"/>
        <end position="48"/>
    </location>
</feature>
<name>A0A7K1TKF7_9BACT</name>
<keyword evidence="3" id="KW-1185">Reference proteome</keyword>
<protein>
    <submittedName>
        <fullName evidence="2">Uncharacterized protein</fullName>
    </submittedName>
</protein>
<reference evidence="2 3" key="1">
    <citation type="submission" date="2019-12" db="EMBL/GenBank/DDBJ databases">
        <title>Hymenobacter sp. HMF4947 Genome sequencing and assembly.</title>
        <authorList>
            <person name="Kang H."/>
            <person name="Cha I."/>
            <person name="Kim H."/>
            <person name="Joh K."/>
        </authorList>
    </citation>
    <scope>NUCLEOTIDE SEQUENCE [LARGE SCALE GENOMIC DNA]</scope>
    <source>
        <strain evidence="2 3">HMF4947</strain>
    </source>
</reference>
<evidence type="ECO:0000256" key="1">
    <source>
        <dbReference type="SAM" id="MobiDB-lite"/>
    </source>
</evidence>
<comment type="caution">
    <text evidence="2">The sequence shown here is derived from an EMBL/GenBank/DDBJ whole genome shotgun (WGS) entry which is preliminary data.</text>
</comment>
<gene>
    <name evidence="2" type="ORF">GO988_21455</name>
</gene>
<dbReference type="AlphaFoldDB" id="A0A7K1TKF7"/>